<dbReference type="Pfam" id="PF01466">
    <property type="entry name" value="Skp1"/>
    <property type="match status" value="1"/>
</dbReference>
<feature type="domain" description="SKP1 component POZ" evidence="5">
    <location>
        <begin position="1"/>
        <end position="61"/>
    </location>
</feature>
<evidence type="ECO:0000259" key="5">
    <source>
        <dbReference type="Pfam" id="PF03931"/>
    </source>
</evidence>
<dbReference type="InterPro" id="IPR016897">
    <property type="entry name" value="SKP1"/>
</dbReference>
<dbReference type="GO" id="GO:0006511">
    <property type="term" value="P:ubiquitin-dependent protein catabolic process"/>
    <property type="evidence" value="ECO:0007669"/>
    <property type="project" value="InterPro"/>
</dbReference>
<dbReference type="GO" id="GO:0016567">
    <property type="term" value="P:protein ubiquitination"/>
    <property type="evidence" value="ECO:0007669"/>
    <property type="project" value="UniProtKB-UniPathway"/>
</dbReference>
<dbReference type="UniPathway" id="UPA00143"/>
<dbReference type="OrthoDB" id="2342932at2759"/>
<dbReference type="InterPro" id="IPR001232">
    <property type="entry name" value="SKP1-like"/>
</dbReference>
<evidence type="ECO:0000313" key="6">
    <source>
        <dbReference type="EMBL" id="PPQ79647.1"/>
    </source>
</evidence>
<gene>
    <name evidence="6" type="ORF">CVT26_015686</name>
</gene>
<sequence>MVILITSDNVKYVVEKDVAELSVLVKNMLEDIGPSDEPIPLHNVTSTVFNKVLEYCIYHRNDPPPSDDDEGCASPLHKYLASHICSEWDQRFFDVDQALLFDIILAANYLDIKTLLDDACKAVAHLIQGKSTEEIRGIFNIVNDFTPEEEARVKKENVSS</sequence>
<comment type="function">
    <text evidence="3">Essential component of the SCF (SKP1-CUL1-F-box protein) E3 ubiquitin ligase complexes, which mediate the ubiquitination and subsequent proteasomal degradation of target proteins.</text>
</comment>
<dbReference type="SUPFAM" id="SSF54695">
    <property type="entry name" value="POZ domain"/>
    <property type="match status" value="1"/>
</dbReference>
<protein>
    <recommendedName>
        <fullName evidence="3">E3 ubiquitin ligase complex SCF subunit</fullName>
    </recommendedName>
</protein>
<comment type="subunit">
    <text evidence="3">Component of the SCF (SKP1-CUL1-F-box protein) E3 ubiquitin ligase complexes.</text>
</comment>
<dbReference type="Gene3D" id="3.30.710.10">
    <property type="entry name" value="Potassium Channel Kv1.1, Chain A"/>
    <property type="match status" value="1"/>
</dbReference>
<comment type="similarity">
    <text evidence="1 3">Belongs to the SKP1 family.</text>
</comment>
<dbReference type="EMBL" id="NHYE01004994">
    <property type="protein sequence ID" value="PPQ79647.1"/>
    <property type="molecule type" value="Genomic_DNA"/>
</dbReference>
<accession>A0A409WMA5</accession>
<dbReference type="SUPFAM" id="SSF81382">
    <property type="entry name" value="Skp1 dimerisation domain-like"/>
    <property type="match status" value="1"/>
</dbReference>
<keyword evidence="7" id="KW-1185">Reference proteome</keyword>
<dbReference type="STRING" id="231916.A0A409WMA5"/>
<evidence type="ECO:0000256" key="1">
    <source>
        <dbReference type="ARBA" id="ARBA00009993"/>
    </source>
</evidence>
<evidence type="ECO:0000256" key="3">
    <source>
        <dbReference type="PIRNR" id="PIRNR028729"/>
    </source>
</evidence>
<dbReference type="InParanoid" id="A0A409WMA5"/>
<reference evidence="6 7" key="1">
    <citation type="journal article" date="2018" name="Evol. Lett.">
        <title>Horizontal gene cluster transfer increased hallucinogenic mushroom diversity.</title>
        <authorList>
            <person name="Reynolds H.T."/>
            <person name="Vijayakumar V."/>
            <person name="Gluck-Thaler E."/>
            <person name="Korotkin H.B."/>
            <person name="Matheny P.B."/>
            <person name="Slot J.C."/>
        </authorList>
    </citation>
    <scope>NUCLEOTIDE SEQUENCE [LARGE SCALE GENOMIC DNA]</scope>
    <source>
        <strain evidence="6 7">SRW20</strain>
    </source>
</reference>
<dbReference type="InterPro" id="IPR011333">
    <property type="entry name" value="SKP1/BTB/POZ_sf"/>
</dbReference>
<evidence type="ECO:0000259" key="4">
    <source>
        <dbReference type="Pfam" id="PF01466"/>
    </source>
</evidence>
<organism evidence="6 7">
    <name type="scientific">Gymnopilus dilepis</name>
    <dbReference type="NCBI Taxonomy" id="231916"/>
    <lineage>
        <taxon>Eukaryota</taxon>
        <taxon>Fungi</taxon>
        <taxon>Dikarya</taxon>
        <taxon>Basidiomycota</taxon>
        <taxon>Agaricomycotina</taxon>
        <taxon>Agaricomycetes</taxon>
        <taxon>Agaricomycetidae</taxon>
        <taxon>Agaricales</taxon>
        <taxon>Agaricineae</taxon>
        <taxon>Hymenogastraceae</taxon>
        <taxon>Gymnopilus</taxon>
    </lineage>
</organism>
<dbReference type="PIRSF" id="PIRSF028729">
    <property type="entry name" value="E3_ubiquit_lig_SCF_Skp"/>
    <property type="match status" value="1"/>
</dbReference>
<dbReference type="AlphaFoldDB" id="A0A409WMA5"/>
<name>A0A409WMA5_9AGAR</name>
<evidence type="ECO:0000313" key="7">
    <source>
        <dbReference type="Proteomes" id="UP000284706"/>
    </source>
</evidence>
<dbReference type="PANTHER" id="PTHR11165">
    <property type="entry name" value="SKP1"/>
    <property type="match status" value="1"/>
</dbReference>
<dbReference type="FunFam" id="3.30.710.10:FF:000026">
    <property type="entry name" value="E3 ubiquitin ligase complex SCF subunit"/>
    <property type="match status" value="1"/>
</dbReference>
<dbReference type="CDD" id="cd18322">
    <property type="entry name" value="BTB_POZ_SKP1"/>
    <property type="match status" value="1"/>
</dbReference>
<proteinExistence type="inferred from homology"/>
<dbReference type="InterPro" id="IPR016073">
    <property type="entry name" value="Skp1_comp_POZ"/>
</dbReference>
<keyword evidence="2 3" id="KW-0833">Ubl conjugation pathway</keyword>
<dbReference type="Pfam" id="PF03931">
    <property type="entry name" value="Skp1_POZ"/>
    <property type="match status" value="1"/>
</dbReference>
<evidence type="ECO:0000256" key="2">
    <source>
        <dbReference type="ARBA" id="ARBA00022786"/>
    </source>
</evidence>
<comment type="caution">
    <text evidence="6">The sequence shown here is derived from an EMBL/GenBank/DDBJ whole genome shotgun (WGS) entry which is preliminary data.</text>
</comment>
<comment type="pathway">
    <text evidence="3">Protein modification; protein ubiquitination.</text>
</comment>
<dbReference type="SMART" id="SM00512">
    <property type="entry name" value="Skp1"/>
    <property type="match status" value="1"/>
</dbReference>
<dbReference type="Proteomes" id="UP000284706">
    <property type="component" value="Unassembled WGS sequence"/>
</dbReference>
<dbReference type="InterPro" id="IPR036296">
    <property type="entry name" value="SKP1-like_dim_sf"/>
</dbReference>
<feature type="domain" description="SKP1 component dimerisation" evidence="4">
    <location>
        <begin position="113"/>
        <end position="157"/>
    </location>
</feature>
<dbReference type="InterPro" id="IPR016072">
    <property type="entry name" value="Skp1_comp_dimer"/>
</dbReference>